<dbReference type="InterPro" id="IPR048260">
    <property type="entry name" value="Cytochrome_b_C_euk/bac"/>
</dbReference>
<evidence type="ECO:0000259" key="21">
    <source>
        <dbReference type="PROSITE" id="PS51003"/>
    </source>
</evidence>
<dbReference type="InterPro" id="IPR027387">
    <property type="entry name" value="Cytb/b6-like_sf"/>
</dbReference>
<evidence type="ECO:0000256" key="11">
    <source>
        <dbReference type="ARBA" id="ARBA00022982"/>
    </source>
</evidence>
<dbReference type="CDD" id="cd00284">
    <property type="entry name" value="Cytochrome_b_N"/>
    <property type="match status" value="1"/>
</dbReference>
<evidence type="ECO:0000256" key="3">
    <source>
        <dbReference type="ARBA" id="ARBA00011649"/>
    </source>
</evidence>
<feature type="transmembrane region" description="Helical" evidence="19">
    <location>
        <begin position="140"/>
        <end position="158"/>
    </location>
</feature>
<evidence type="ECO:0000256" key="19">
    <source>
        <dbReference type="RuleBase" id="RU362117"/>
    </source>
</evidence>
<dbReference type="GO" id="GO:0008121">
    <property type="term" value="F:quinol-cytochrome-c reductase activity"/>
    <property type="evidence" value="ECO:0007669"/>
    <property type="project" value="InterPro"/>
</dbReference>
<evidence type="ECO:0000256" key="15">
    <source>
        <dbReference type="ARBA" id="ARBA00023128"/>
    </source>
</evidence>
<gene>
    <name evidence="22" type="primary">cytb</name>
</gene>
<comment type="function">
    <text evidence="1 19">Component of the ubiquinol-cytochrome c reductase complex (complex III or cytochrome b-c1 complex) that is part of the mitochondrial respiratory chain. The b-c1 complex mediates electron transfer from ubiquinol to cytochrome c. Contributes to the generation of a proton gradient across the mitochondrial membrane that is then used for ATP synthesis.</text>
</comment>
<feature type="binding site" description="axial binding residue" evidence="18">
    <location>
        <position position="83"/>
    </location>
    <ligand>
        <name>heme b</name>
        <dbReference type="ChEBI" id="CHEBI:60344"/>
        <label>b562</label>
    </ligand>
    <ligandPart>
        <name>Fe</name>
        <dbReference type="ChEBI" id="CHEBI:18248"/>
    </ligandPart>
</feature>
<evidence type="ECO:0000256" key="17">
    <source>
        <dbReference type="PIRSR" id="PIRSR038885-1"/>
    </source>
</evidence>
<keyword evidence="12 19" id="KW-1133">Transmembrane helix</keyword>
<organism evidence="22">
    <name type="scientific">Cymothoa indica</name>
    <dbReference type="NCBI Taxonomy" id="439382"/>
    <lineage>
        <taxon>Eukaryota</taxon>
        <taxon>Metazoa</taxon>
        <taxon>Ecdysozoa</taxon>
        <taxon>Arthropoda</taxon>
        <taxon>Crustacea</taxon>
        <taxon>Multicrustacea</taxon>
        <taxon>Malacostraca</taxon>
        <taxon>Eumalacostraca</taxon>
        <taxon>Peracarida</taxon>
        <taxon>Isopoda</taxon>
        <taxon>Cymothoidae</taxon>
        <taxon>Cymothoa</taxon>
    </lineage>
</organism>
<keyword evidence="8 19" id="KW-0812">Transmembrane</keyword>
<evidence type="ECO:0000256" key="14">
    <source>
        <dbReference type="ARBA" id="ARBA00023075"/>
    </source>
</evidence>
<dbReference type="InterPro" id="IPR005797">
    <property type="entry name" value="Cyt_b/b6_N"/>
</dbReference>
<evidence type="ECO:0000256" key="9">
    <source>
        <dbReference type="ARBA" id="ARBA00022723"/>
    </source>
</evidence>
<feature type="transmembrane region" description="Helical" evidence="19">
    <location>
        <begin position="320"/>
        <end position="340"/>
    </location>
</feature>
<dbReference type="Pfam" id="PF00033">
    <property type="entry name" value="Cytochrome_B"/>
    <property type="match status" value="1"/>
</dbReference>
<dbReference type="CDD" id="cd00290">
    <property type="entry name" value="cytochrome_b_C"/>
    <property type="match status" value="1"/>
</dbReference>
<dbReference type="EMBL" id="MH396438">
    <property type="protein sequence ID" value="AWX90826.1"/>
    <property type="molecule type" value="Genomic_DNA"/>
</dbReference>
<keyword evidence="5 19" id="KW-0813">Transport</keyword>
<feature type="binding site" description="axial binding residue" evidence="18">
    <location>
        <position position="182"/>
    </location>
    <ligand>
        <name>heme b</name>
        <dbReference type="ChEBI" id="CHEBI:60344"/>
        <label>b562</label>
    </ligand>
    <ligandPart>
        <name>Fe</name>
        <dbReference type="ChEBI" id="CHEBI:18248"/>
    </ligandPart>
</feature>
<evidence type="ECO:0000256" key="2">
    <source>
        <dbReference type="ARBA" id="ARBA00004448"/>
    </source>
</evidence>
<keyword evidence="13 18" id="KW-0408">Iron</keyword>
<feature type="transmembrane region" description="Helical" evidence="19">
    <location>
        <begin position="33"/>
        <end position="56"/>
    </location>
</feature>
<keyword evidence="15 19" id="KW-0496">Mitochondrion</keyword>
<dbReference type="GO" id="GO:0045275">
    <property type="term" value="C:respiratory chain complex III"/>
    <property type="evidence" value="ECO:0007669"/>
    <property type="project" value="InterPro"/>
</dbReference>
<comment type="cofactor">
    <cofactor evidence="19">
        <name>heme b</name>
        <dbReference type="ChEBI" id="CHEBI:60344"/>
    </cofactor>
    <text evidence="19">Binds 2 heme groups non-covalently.</text>
</comment>
<reference evidence="22" key="1">
    <citation type="submission" date="2018-05" db="EMBL/GenBank/DDBJ databases">
        <authorList>
            <person name="Lanie J.A."/>
            <person name="Ng W.-L."/>
            <person name="Kazmierczak K.M."/>
            <person name="Andrzejewski T.M."/>
            <person name="Davidsen T.M."/>
            <person name="Wayne K.J."/>
            <person name="Tettelin H."/>
            <person name="Glass J.I."/>
            <person name="Rusch D."/>
            <person name="Podicherti R."/>
            <person name="Tsui H.-C.T."/>
            <person name="Winkler M.E."/>
        </authorList>
    </citation>
    <scope>NUCLEOTIDE SEQUENCE</scope>
</reference>
<evidence type="ECO:0000259" key="20">
    <source>
        <dbReference type="PROSITE" id="PS51002"/>
    </source>
</evidence>
<evidence type="ECO:0000256" key="12">
    <source>
        <dbReference type="ARBA" id="ARBA00022989"/>
    </source>
</evidence>
<dbReference type="InterPro" id="IPR048259">
    <property type="entry name" value="Cytochrome_b_N_euk/bac"/>
</dbReference>
<comment type="subunit">
    <text evidence="3">The main subunits of complex b-c1 are: cytochrome b, cytochrome c1 and the Rieske protein.</text>
</comment>
<dbReference type="InterPro" id="IPR005798">
    <property type="entry name" value="Cyt_b/b6_C"/>
</dbReference>
<geneLocation type="mitochondrion" evidence="22"/>
<comment type="similarity">
    <text evidence="19">Belongs to the cytochrome b family.</text>
</comment>
<protein>
    <recommendedName>
        <fullName evidence="4 19">Cytochrome b</fullName>
    </recommendedName>
</protein>
<dbReference type="PIRSF" id="PIRSF038885">
    <property type="entry name" value="COB"/>
    <property type="match status" value="1"/>
</dbReference>
<comment type="cofactor">
    <cofactor evidence="18">
        <name>heme</name>
        <dbReference type="ChEBI" id="CHEBI:30413"/>
    </cofactor>
    <text evidence="18">Binds 2 heme groups non-covalently.</text>
</comment>
<keyword evidence="11 19" id="KW-0249">Electron transport</keyword>
<evidence type="ECO:0000256" key="18">
    <source>
        <dbReference type="PIRSR" id="PIRSR038885-2"/>
    </source>
</evidence>
<evidence type="ECO:0000256" key="13">
    <source>
        <dbReference type="ARBA" id="ARBA00023004"/>
    </source>
</evidence>
<dbReference type="Pfam" id="PF00032">
    <property type="entry name" value="Cytochrom_B_C"/>
    <property type="match status" value="1"/>
</dbReference>
<dbReference type="PANTHER" id="PTHR19271">
    <property type="entry name" value="CYTOCHROME B"/>
    <property type="match status" value="1"/>
</dbReference>
<accession>A0A344AYW9</accession>
<feature type="transmembrane region" description="Helical" evidence="19">
    <location>
        <begin position="178"/>
        <end position="200"/>
    </location>
</feature>
<dbReference type="SUPFAM" id="SSF81342">
    <property type="entry name" value="Transmembrane di-heme cytochromes"/>
    <property type="match status" value="1"/>
</dbReference>
<feature type="domain" description="Cytochrome b/b6 N-terminal region profile" evidence="20">
    <location>
        <begin position="1"/>
        <end position="209"/>
    </location>
</feature>
<feature type="transmembrane region" description="Helical" evidence="19">
    <location>
        <begin position="346"/>
        <end position="368"/>
    </location>
</feature>
<dbReference type="GO" id="GO:0046872">
    <property type="term" value="F:metal ion binding"/>
    <property type="evidence" value="ECO:0007669"/>
    <property type="project" value="UniProtKB-UniRule"/>
</dbReference>
<sequence length="374" mass="42382">MLFLRSKDVLLGAVEGVVVKLPGPVNLSSMWNFGSLLGVCLVVQIVTGIFLAVHYLNYVEVSFQSVVHITRDVNYGWLLRTIHANGASFFFIFTYLHMGRGLYYSSYRMFRVWMVGVSLLLLIMMVAFLGYVLPWGQMSFWGATVITNLLSVVPYVGGDMVSWLWGGFAVSGVTLSRFFVFHFLVPFIILGMVVVHIIYLHEGGSNNPLGLRSDLSKIPFHPYYGVKDVVGFVVGLLLFSLVVLVDPYILGDPENFNFANVLSTPAHIQPEWYYLFAYAILRSIPSKLGGVVALLMSIVVFYMVPFIFVGEMRSMGLCKVSRVMFWFFVVIFFLLTWLGACPVEAPYVVVGQVMSFLYFSYFFVYWFYCFMAKS</sequence>
<dbReference type="SUPFAM" id="SSF81648">
    <property type="entry name" value="a domain/subunit of cytochrome bc1 complex (Ubiquinol-cytochrome c reductase)"/>
    <property type="match status" value="1"/>
</dbReference>
<dbReference type="InterPro" id="IPR016174">
    <property type="entry name" value="Di-haem_cyt_TM"/>
</dbReference>
<evidence type="ECO:0000256" key="8">
    <source>
        <dbReference type="ARBA" id="ARBA00022692"/>
    </source>
</evidence>
<proteinExistence type="inferred from homology"/>
<evidence type="ECO:0000256" key="4">
    <source>
        <dbReference type="ARBA" id="ARBA00013531"/>
    </source>
</evidence>
<feature type="binding site" description="axial binding residue" evidence="18">
    <location>
        <position position="97"/>
    </location>
    <ligand>
        <name>heme b</name>
        <dbReference type="ChEBI" id="CHEBI:60344"/>
        <label>b566</label>
    </ligand>
    <ligandPart>
        <name>Fe</name>
        <dbReference type="ChEBI" id="CHEBI:18248"/>
    </ligandPart>
</feature>
<feature type="transmembrane region" description="Helical" evidence="19">
    <location>
        <begin position="288"/>
        <end position="308"/>
    </location>
</feature>
<feature type="transmembrane region" description="Helical" evidence="19">
    <location>
        <begin position="110"/>
        <end position="133"/>
    </location>
</feature>
<keyword evidence="6 18" id="KW-0349">Heme</keyword>
<evidence type="ECO:0000256" key="10">
    <source>
        <dbReference type="ARBA" id="ARBA00022792"/>
    </source>
</evidence>
<keyword evidence="14" id="KW-0830">Ubiquinone</keyword>
<dbReference type="PROSITE" id="PS51002">
    <property type="entry name" value="CYTB_NTER"/>
    <property type="match status" value="1"/>
</dbReference>
<keyword evidence="10" id="KW-0999">Mitochondrion inner membrane</keyword>
<dbReference type="GO" id="GO:0005743">
    <property type="term" value="C:mitochondrial inner membrane"/>
    <property type="evidence" value="ECO:0007669"/>
    <property type="project" value="UniProtKB-SubCell"/>
</dbReference>
<feature type="transmembrane region" description="Helical" evidence="19">
    <location>
        <begin position="229"/>
        <end position="250"/>
    </location>
</feature>
<dbReference type="Gene3D" id="1.20.810.10">
    <property type="entry name" value="Cytochrome Bc1 Complex, Chain C"/>
    <property type="match status" value="1"/>
</dbReference>
<feature type="transmembrane region" description="Helical" evidence="19">
    <location>
        <begin position="77"/>
        <end position="98"/>
    </location>
</feature>
<feature type="binding site" evidence="17">
    <location>
        <position position="201"/>
    </location>
    <ligand>
        <name>a ubiquinone</name>
        <dbReference type="ChEBI" id="CHEBI:16389"/>
    </ligand>
</feature>
<evidence type="ECO:0000256" key="1">
    <source>
        <dbReference type="ARBA" id="ARBA00002566"/>
    </source>
</evidence>
<evidence type="ECO:0000256" key="5">
    <source>
        <dbReference type="ARBA" id="ARBA00022448"/>
    </source>
</evidence>
<dbReference type="InterPro" id="IPR030689">
    <property type="entry name" value="Cytochrome_b"/>
</dbReference>
<dbReference type="GO" id="GO:0006122">
    <property type="term" value="P:mitochondrial electron transport, ubiquinol to cytochrome c"/>
    <property type="evidence" value="ECO:0007669"/>
    <property type="project" value="TreeGrafter"/>
</dbReference>
<dbReference type="AlphaFoldDB" id="A0A344AYW9"/>
<dbReference type="PANTHER" id="PTHR19271:SF16">
    <property type="entry name" value="CYTOCHROME B"/>
    <property type="match status" value="1"/>
</dbReference>
<evidence type="ECO:0000256" key="7">
    <source>
        <dbReference type="ARBA" id="ARBA00022660"/>
    </source>
</evidence>
<keyword evidence="7 19" id="KW-0679">Respiratory chain</keyword>
<feature type="domain" description="Cytochrome b/b6 C-terminal region profile" evidence="21">
    <location>
        <begin position="210"/>
        <end position="374"/>
    </location>
</feature>
<evidence type="ECO:0000313" key="22">
    <source>
        <dbReference type="EMBL" id="AWX90826.1"/>
    </source>
</evidence>
<name>A0A344AYW9_9CRUS</name>
<dbReference type="PROSITE" id="PS51003">
    <property type="entry name" value="CYTB_CTER"/>
    <property type="match status" value="1"/>
</dbReference>
<feature type="binding site" description="axial binding residue" evidence="18">
    <location>
        <position position="196"/>
    </location>
    <ligand>
        <name>heme b</name>
        <dbReference type="ChEBI" id="CHEBI:60344"/>
        <label>b566</label>
    </ligand>
    <ligandPart>
        <name>Fe</name>
        <dbReference type="ChEBI" id="CHEBI:18248"/>
    </ligandPart>
</feature>
<dbReference type="GO" id="GO:0016491">
    <property type="term" value="F:oxidoreductase activity"/>
    <property type="evidence" value="ECO:0007669"/>
    <property type="project" value="UniProtKB-UniRule"/>
</dbReference>
<comment type="subcellular location">
    <subcellularLocation>
        <location evidence="2">Mitochondrion inner membrane</location>
        <topology evidence="2">Multi-pass membrane protein</topology>
    </subcellularLocation>
</comment>
<evidence type="ECO:0000256" key="16">
    <source>
        <dbReference type="ARBA" id="ARBA00023136"/>
    </source>
</evidence>
<keyword evidence="16 19" id="KW-0472">Membrane</keyword>
<dbReference type="InterPro" id="IPR036150">
    <property type="entry name" value="Cyt_b/b6_C_sf"/>
</dbReference>
<evidence type="ECO:0000256" key="6">
    <source>
        <dbReference type="ARBA" id="ARBA00022617"/>
    </source>
</evidence>
<keyword evidence="9 18" id="KW-0479">Metal-binding</keyword>